<keyword evidence="3" id="KW-1185">Reference proteome</keyword>
<sequence>MKQSRQVKMYIGIIMAMCMVSFGLMYVLGGFISNNWDLINWPAFGKILWLIFSAFVSFLTCCVGCFVVEDYIKTTNDSEIRPDCK</sequence>
<keyword evidence="1" id="KW-0812">Transmembrane</keyword>
<protein>
    <submittedName>
        <fullName evidence="2">Uncharacterized protein</fullName>
    </submittedName>
</protein>
<evidence type="ECO:0000313" key="2">
    <source>
        <dbReference type="EMBL" id="WOZ57536.1"/>
    </source>
</evidence>
<dbReference type="Proteomes" id="UP001305174">
    <property type="component" value="Segment"/>
</dbReference>
<evidence type="ECO:0000313" key="3">
    <source>
        <dbReference type="Proteomes" id="UP001305174"/>
    </source>
</evidence>
<keyword evidence="1" id="KW-1133">Transmembrane helix</keyword>
<keyword evidence="1" id="KW-0472">Membrane</keyword>
<organism evidence="2 3">
    <name type="scientific">Pseudomonas phage vB_PseuGesM_254</name>
    <dbReference type="NCBI Taxonomy" id="3092638"/>
    <lineage>
        <taxon>Viruses</taxon>
        <taxon>Duplodnaviria</taxon>
        <taxon>Heunggongvirae</taxon>
        <taxon>Uroviricota</taxon>
        <taxon>Caudoviricetes</taxon>
        <taxon>Vandenendeviridae</taxon>
        <taxon>Chemalvirus</taxon>
        <taxon>Chemalvirus PseuGes254</taxon>
    </lineage>
</organism>
<name>A0AAX4G6N5_9CAUD</name>
<accession>A0AAX4G6N5</accession>
<dbReference type="EMBL" id="OR575930">
    <property type="protein sequence ID" value="WOZ57536.1"/>
    <property type="molecule type" value="Genomic_DNA"/>
</dbReference>
<evidence type="ECO:0000256" key="1">
    <source>
        <dbReference type="SAM" id="Phobius"/>
    </source>
</evidence>
<reference evidence="3" key="1">
    <citation type="submission" date="2024-05" db="EMBL/GenBank/DDBJ databases">
        <authorList>
            <person name="Tikunov A.Y."/>
            <person name="Morozova V.V."/>
            <person name="Kozlova Y.N."/>
            <person name="Tikunova N.V."/>
            <person name="Babkin I.V."/>
        </authorList>
    </citation>
    <scope>NUCLEOTIDE SEQUENCE [LARGE SCALE GENOMIC DNA]</scope>
</reference>
<feature type="transmembrane region" description="Helical" evidence="1">
    <location>
        <begin position="7"/>
        <end position="27"/>
    </location>
</feature>
<feature type="transmembrane region" description="Helical" evidence="1">
    <location>
        <begin position="47"/>
        <end position="68"/>
    </location>
</feature>
<proteinExistence type="predicted"/>